<sequence length="325" mass="38060">MDLFDEQKSASLSTLKNGKRKADDSKNVFVPSKRDLFLSTYLRYQEWSLPESIIYYMAKNPKNAAVYEKLIQSCKYFFVQNPIIVADRFSYIWDDESDEEDNEDNVEGATAYLYRDQECIELPTVLSKFWITDKFGDSLVSLNHNMVSSILPKFYRVDVKELCITRQNISFNDFIFLAFNVEDIRFGHTVVKNEDGSIVPLEKLLALLPNVKNVKIFNNRLSSCITTNTVKELLKLPHFSNIINFQLSNIGESFDIETFFTYMKKTRSTKFNIYFCPLISETFKNHLEEMIDEILETKTRGIQLRFYGIAMEKYVKMESLYNRPL</sequence>
<organism evidence="1 2">
    <name type="scientific">Panagrolaimus sp. ES5</name>
    <dbReference type="NCBI Taxonomy" id="591445"/>
    <lineage>
        <taxon>Eukaryota</taxon>
        <taxon>Metazoa</taxon>
        <taxon>Ecdysozoa</taxon>
        <taxon>Nematoda</taxon>
        <taxon>Chromadorea</taxon>
        <taxon>Rhabditida</taxon>
        <taxon>Tylenchina</taxon>
        <taxon>Panagrolaimomorpha</taxon>
        <taxon>Panagrolaimoidea</taxon>
        <taxon>Panagrolaimidae</taxon>
        <taxon>Panagrolaimus</taxon>
    </lineage>
</organism>
<protein>
    <submittedName>
        <fullName evidence="2">Uncharacterized protein</fullName>
    </submittedName>
</protein>
<evidence type="ECO:0000313" key="1">
    <source>
        <dbReference type="Proteomes" id="UP000887579"/>
    </source>
</evidence>
<name>A0AC34F528_9BILA</name>
<dbReference type="WBParaSite" id="ES5_v2.g12148.t1">
    <property type="protein sequence ID" value="ES5_v2.g12148.t1"/>
    <property type="gene ID" value="ES5_v2.g12148"/>
</dbReference>
<accession>A0AC34F528</accession>
<evidence type="ECO:0000313" key="2">
    <source>
        <dbReference type="WBParaSite" id="ES5_v2.g12148.t1"/>
    </source>
</evidence>
<reference evidence="2" key="1">
    <citation type="submission" date="2022-11" db="UniProtKB">
        <authorList>
            <consortium name="WormBaseParasite"/>
        </authorList>
    </citation>
    <scope>IDENTIFICATION</scope>
</reference>
<proteinExistence type="predicted"/>
<dbReference type="Proteomes" id="UP000887579">
    <property type="component" value="Unplaced"/>
</dbReference>